<evidence type="ECO:0000256" key="9">
    <source>
        <dbReference type="ARBA" id="ARBA00022824"/>
    </source>
</evidence>
<evidence type="ECO:0000256" key="1">
    <source>
        <dbReference type="ARBA" id="ARBA00001971"/>
    </source>
</evidence>
<organism evidence="18">
    <name type="scientific">Pieris rapae</name>
    <name type="common">Small white butterfly</name>
    <name type="synonym">Artogeia rapae</name>
    <dbReference type="NCBI Taxonomy" id="64459"/>
    <lineage>
        <taxon>Eukaryota</taxon>
        <taxon>Metazoa</taxon>
        <taxon>Ecdysozoa</taxon>
        <taxon>Arthropoda</taxon>
        <taxon>Hexapoda</taxon>
        <taxon>Insecta</taxon>
        <taxon>Pterygota</taxon>
        <taxon>Neoptera</taxon>
        <taxon>Endopterygota</taxon>
        <taxon>Lepidoptera</taxon>
        <taxon>Glossata</taxon>
        <taxon>Ditrysia</taxon>
        <taxon>Papilionoidea</taxon>
        <taxon>Pieridae</taxon>
        <taxon>Pierinae</taxon>
        <taxon>Pieris</taxon>
    </lineage>
</organism>
<evidence type="ECO:0000256" key="5">
    <source>
        <dbReference type="ARBA" id="ARBA00010617"/>
    </source>
</evidence>
<dbReference type="InterPro" id="IPR050476">
    <property type="entry name" value="Insect_CytP450_Detox"/>
</dbReference>
<dbReference type="Gene3D" id="1.10.630.10">
    <property type="entry name" value="Cytochrome P450"/>
    <property type="match status" value="1"/>
</dbReference>
<evidence type="ECO:0000256" key="3">
    <source>
        <dbReference type="ARBA" id="ARBA00004174"/>
    </source>
</evidence>
<keyword evidence="8 16" id="KW-0479">Metal-binding</keyword>
<dbReference type="PRINTS" id="PR00463">
    <property type="entry name" value="EP450I"/>
</dbReference>
<dbReference type="SUPFAM" id="SSF48264">
    <property type="entry name" value="Cytochrome P450"/>
    <property type="match status" value="1"/>
</dbReference>
<evidence type="ECO:0000256" key="15">
    <source>
        <dbReference type="ARBA" id="ARBA00047827"/>
    </source>
</evidence>
<evidence type="ECO:0000256" key="10">
    <source>
        <dbReference type="ARBA" id="ARBA00022848"/>
    </source>
</evidence>
<evidence type="ECO:0000256" key="11">
    <source>
        <dbReference type="ARBA" id="ARBA00023002"/>
    </source>
</evidence>
<dbReference type="PRINTS" id="PR00385">
    <property type="entry name" value="P450"/>
</dbReference>
<feature type="binding site" description="axial binding residue" evidence="16">
    <location>
        <position position="442"/>
    </location>
    <ligand>
        <name>heme</name>
        <dbReference type="ChEBI" id="CHEBI:30413"/>
    </ligand>
    <ligandPart>
        <name>Fe</name>
        <dbReference type="ChEBI" id="CHEBI:18248"/>
    </ligandPart>
</feature>
<keyword evidence="7 16" id="KW-0349">Heme</keyword>
<comment type="function">
    <text evidence="2">May be involved in the metabolism of insect hormones and in the breakdown of synthetic insecticides.</text>
</comment>
<name>A0A1V0D9F7_PIERA</name>
<protein>
    <recommendedName>
        <fullName evidence="6">unspecific monooxygenase</fullName>
        <ecNumber evidence="6">1.14.14.1</ecNumber>
    </recommendedName>
</protein>
<dbReference type="PANTHER" id="PTHR24292:SF84">
    <property type="entry name" value="CYTOCHROME P450 28A5-RELATED"/>
    <property type="match status" value="1"/>
</dbReference>
<dbReference type="FunFam" id="1.10.630.10:FF:000182">
    <property type="entry name" value="Cytochrome P450 3A4"/>
    <property type="match status" value="1"/>
</dbReference>
<dbReference type="AlphaFoldDB" id="A0A1V0D9F7"/>
<dbReference type="CDD" id="cd11056">
    <property type="entry name" value="CYP6-like"/>
    <property type="match status" value="1"/>
</dbReference>
<evidence type="ECO:0000256" key="13">
    <source>
        <dbReference type="ARBA" id="ARBA00023033"/>
    </source>
</evidence>
<dbReference type="PANTHER" id="PTHR24292">
    <property type="entry name" value="CYTOCHROME P450"/>
    <property type="match status" value="1"/>
</dbReference>
<sequence>MIALVLLFVAAIIFLIYLNGRYNEFYWKRRNVAFHPRNKVTGVFWDFLTKDKALFENLCEIYKEHRREPAVGVGSFLTPTLYVIDPINMQHVLSSDFNSFNHRGLEINESDILADNILFMNGNRWKLMRQNMTPLFTSSKLKSMYYIIDKSAVDFVTELKKNPQLLKADTFDTLSTFCSAAIAGAVFGVSSKSIFDSPLLDMARDAIQPTLMKNLKFALGTLSTPLFKALNVRIFKDYEEFFIGTIKKILREREIENTKKHDFADLCIQIQKAGNMFDKSTGLELSPTDELLAAQAFFFFVAGVEPTASAIFSTLVELGRHPEYLARAHKEIDESFQLNNNKISYDIVNEMKFLDMALSEAVRLHPPIGFLTRQCIKDTVLPVGNIKVDKGTKIFTPIFEVHHDEKYFPNPEVYDPERFSPENKHNIADSTYMPFGKGNRICVGMRYARLQTKAGLIHLLRHYSVKTTIKEGGIRYKKEQVQVRLFNVDVELIPRQHIK</sequence>
<dbReference type="GO" id="GO:0005506">
    <property type="term" value="F:iron ion binding"/>
    <property type="evidence" value="ECO:0007669"/>
    <property type="project" value="InterPro"/>
</dbReference>
<dbReference type="InterPro" id="IPR036396">
    <property type="entry name" value="Cyt_P450_sf"/>
</dbReference>
<keyword evidence="11 17" id="KW-0560">Oxidoreductase</keyword>
<dbReference type="InterPro" id="IPR002401">
    <property type="entry name" value="Cyt_P450_E_grp-I"/>
</dbReference>
<comment type="cofactor">
    <cofactor evidence="1 16">
        <name>heme</name>
        <dbReference type="ChEBI" id="CHEBI:30413"/>
    </cofactor>
</comment>
<comment type="catalytic activity">
    <reaction evidence="15">
        <text>an organic molecule + reduced [NADPH--hemoprotein reductase] + O2 = an alcohol + oxidized [NADPH--hemoprotein reductase] + H2O + H(+)</text>
        <dbReference type="Rhea" id="RHEA:17149"/>
        <dbReference type="Rhea" id="RHEA-COMP:11964"/>
        <dbReference type="Rhea" id="RHEA-COMP:11965"/>
        <dbReference type="ChEBI" id="CHEBI:15377"/>
        <dbReference type="ChEBI" id="CHEBI:15378"/>
        <dbReference type="ChEBI" id="CHEBI:15379"/>
        <dbReference type="ChEBI" id="CHEBI:30879"/>
        <dbReference type="ChEBI" id="CHEBI:57618"/>
        <dbReference type="ChEBI" id="CHEBI:58210"/>
        <dbReference type="ChEBI" id="CHEBI:142491"/>
        <dbReference type="EC" id="1.14.14.1"/>
    </reaction>
</comment>
<dbReference type="GO" id="GO:0005789">
    <property type="term" value="C:endoplasmic reticulum membrane"/>
    <property type="evidence" value="ECO:0007669"/>
    <property type="project" value="UniProtKB-SubCell"/>
</dbReference>
<evidence type="ECO:0000256" key="4">
    <source>
        <dbReference type="ARBA" id="ARBA00004406"/>
    </source>
</evidence>
<dbReference type="InterPro" id="IPR017972">
    <property type="entry name" value="Cyt_P450_CS"/>
</dbReference>
<evidence type="ECO:0000256" key="7">
    <source>
        <dbReference type="ARBA" id="ARBA00022617"/>
    </source>
</evidence>
<accession>A0A1V0D9F7</accession>
<dbReference type="GO" id="GO:0020037">
    <property type="term" value="F:heme binding"/>
    <property type="evidence" value="ECO:0007669"/>
    <property type="project" value="InterPro"/>
</dbReference>
<keyword evidence="12 16" id="KW-0408">Iron</keyword>
<dbReference type="Pfam" id="PF00067">
    <property type="entry name" value="p450"/>
    <property type="match status" value="1"/>
</dbReference>
<evidence type="ECO:0000256" key="14">
    <source>
        <dbReference type="ARBA" id="ARBA00023136"/>
    </source>
</evidence>
<dbReference type="EMBL" id="KY212071">
    <property type="protein sequence ID" value="ARA91635.1"/>
    <property type="molecule type" value="mRNA"/>
</dbReference>
<evidence type="ECO:0000256" key="12">
    <source>
        <dbReference type="ARBA" id="ARBA00023004"/>
    </source>
</evidence>
<evidence type="ECO:0000313" key="18">
    <source>
        <dbReference type="EMBL" id="ARA91635.1"/>
    </source>
</evidence>
<dbReference type="InterPro" id="IPR001128">
    <property type="entry name" value="Cyt_P450"/>
</dbReference>
<evidence type="ECO:0000256" key="6">
    <source>
        <dbReference type="ARBA" id="ARBA00012109"/>
    </source>
</evidence>
<comment type="similarity">
    <text evidence="5 17">Belongs to the cytochrome P450 family.</text>
</comment>
<keyword evidence="10" id="KW-0492">Microsome</keyword>
<evidence type="ECO:0000256" key="17">
    <source>
        <dbReference type="RuleBase" id="RU000461"/>
    </source>
</evidence>
<proteinExistence type="evidence at transcript level"/>
<comment type="subcellular location">
    <subcellularLocation>
        <location evidence="4">Endoplasmic reticulum membrane</location>
        <topology evidence="4">Peripheral membrane protein</topology>
    </subcellularLocation>
    <subcellularLocation>
        <location evidence="3">Microsome membrane</location>
        <topology evidence="3">Peripheral membrane protein</topology>
    </subcellularLocation>
</comment>
<evidence type="ECO:0000256" key="16">
    <source>
        <dbReference type="PIRSR" id="PIRSR602401-1"/>
    </source>
</evidence>
<dbReference type="GO" id="GO:0016712">
    <property type="term" value="F:oxidoreductase activity, acting on paired donors, with incorporation or reduction of molecular oxygen, reduced flavin or flavoprotein as one donor, and incorporation of one atom of oxygen"/>
    <property type="evidence" value="ECO:0007669"/>
    <property type="project" value="UniProtKB-EC"/>
</dbReference>
<keyword evidence="9" id="KW-0256">Endoplasmic reticulum</keyword>
<reference evidence="18" key="1">
    <citation type="submission" date="2016-11" db="EMBL/GenBank/DDBJ databases">
        <title>Identification of cytochrome P450 monooxygenase genes from the cabbage butterfly, Pieris rapae.</title>
        <authorList>
            <person name="Liu S."/>
        </authorList>
    </citation>
    <scope>NUCLEOTIDE SEQUENCE</scope>
    <source>
        <strain evidence="18">SH</strain>
    </source>
</reference>
<dbReference type="PROSITE" id="PS00086">
    <property type="entry name" value="CYTOCHROME_P450"/>
    <property type="match status" value="1"/>
</dbReference>
<keyword evidence="14" id="KW-0472">Membrane</keyword>
<dbReference type="EC" id="1.14.14.1" evidence="6"/>
<evidence type="ECO:0000256" key="8">
    <source>
        <dbReference type="ARBA" id="ARBA00022723"/>
    </source>
</evidence>
<evidence type="ECO:0000256" key="2">
    <source>
        <dbReference type="ARBA" id="ARBA00003690"/>
    </source>
</evidence>
<keyword evidence="13 17" id="KW-0503">Monooxygenase</keyword>